<dbReference type="Proteomes" id="UP000750711">
    <property type="component" value="Unassembled WGS sequence"/>
</dbReference>
<sequence length="249" mass="28325">MDLLLPVAPVHPTTYANTIAVSPGTVFYDNIQRITGKPNINKFINIVLFPRMFQLKYDTFRDIQGGWRVNQLRTSRYQIQDWRNAPGTIHIMHELIHSTTNPNPILDHVKISAKLFEKQRDANGWEDITRAATRAIDGSMTRNPSTLAWLAFRTLCQIHPPTTLPTLIHQPLTNSIALVLSMPWVKWWDGKALGNLNGFPRPNEFPIMHNGIPAGLKTFIPLALEPDPNLRNNRIYLESQTANGPYSFL</sequence>
<protein>
    <submittedName>
        <fullName evidence="1">Uncharacterized protein</fullName>
    </submittedName>
</protein>
<name>A0A9P8LCQ1_9PEZI</name>
<proteinExistence type="predicted"/>
<keyword evidence="2" id="KW-1185">Reference proteome</keyword>
<reference evidence="1" key="1">
    <citation type="submission" date="2021-03" db="EMBL/GenBank/DDBJ databases">
        <title>Comparative genomics and phylogenomic investigation of the class Geoglossomycetes provide insights into ecological specialization and systematics.</title>
        <authorList>
            <person name="Melie T."/>
            <person name="Pirro S."/>
            <person name="Miller A.N."/>
            <person name="Quandt A."/>
        </authorList>
    </citation>
    <scope>NUCLEOTIDE SEQUENCE</scope>
    <source>
        <strain evidence="1">CAQ_001_2017</strain>
    </source>
</reference>
<evidence type="ECO:0000313" key="2">
    <source>
        <dbReference type="Proteomes" id="UP000750711"/>
    </source>
</evidence>
<evidence type="ECO:0000313" key="1">
    <source>
        <dbReference type="EMBL" id="KAH0559821.1"/>
    </source>
</evidence>
<dbReference type="EMBL" id="JAGHQM010000513">
    <property type="protein sequence ID" value="KAH0559821.1"/>
    <property type="molecule type" value="Genomic_DNA"/>
</dbReference>
<gene>
    <name evidence="1" type="ORF">GP486_003656</name>
</gene>
<accession>A0A9P8LCQ1</accession>
<dbReference type="AlphaFoldDB" id="A0A9P8LCQ1"/>
<comment type="caution">
    <text evidence="1">The sequence shown here is derived from an EMBL/GenBank/DDBJ whole genome shotgun (WGS) entry which is preliminary data.</text>
</comment>
<organism evidence="1 2">
    <name type="scientific">Trichoglossum hirsutum</name>
    <dbReference type="NCBI Taxonomy" id="265104"/>
    <lineage>
        <taxon>Eukaryota</taxon>
        <taxon>Fungi</taxon>
        <taxon>Dikarya</taxon>
        <taxon>Ascomycota</taxon>
        <taxon>Pezizomycotina</taxon>
        <taxon>Geoglossomycetes</taxon>
        <taxon>Geoglossales</taxon>
        <taxon>Geoglossaceae</taxon>
        <taxon>Trichoglossum</taxon>
    </lineage>
</organism>